<evidence type="ECO:0000256" key="4">
    <source>
        <dbReference type="ARBA" id="ARBA00023015"/>
    </source>
</evidence>
<dbReference type="EMBL" id="JTDF01000875">
    <property type="protein sequence ID" value="KAF8570848.1"/>
    <property type="molecule type" value="Genomic_DNA"/>
</dbReference>
<evidence type="ECO:0000256" key="2">
    <source>
        <dbReference type="ARBA" id="ARBA00022473"/>
    </source>
</evidence>
<dbReference type="GO" id="GO:0005634">
    <property type="term" value="C:nucleus"/>
    <property type="evidence" value="ECO:0007669"/>
    <property type="project" value="UniProtKB-SubCell"/>
</dbReference>
<dbReference type="AlphaFoldDB" id="A0A8T0DUQ4"/>
<dbReference type="InterPro" id="IPR036388">
    <property type="entry name" value="WH-like_DNA-bd_sf"/>
</dbReference>
<comment type="subcellular location">
    <subcellularLocation>
        <location evidence="1">Nucleus</location>
    </subcellularLocation>
</comment>
<keyword evidence="4" id="KW-0805">Transcription regulation</keyword>
<evidence type="ECO:0000313" key="10">
    <source>
        <dbReference type="EMBL" id="KAF8570848.1"/>
    </source>
</evidence>
<dbReference type="InterPro" id="IPR001523">
    <property type="entry name" value="Paired_dom"/>
</dbReference>
<keyword evidence="6" id="KW-0804">Transcription</keyword>
<evidence type="ECO:0000313" key="11">
    <source>
        <dbReference type="Proteomes" id="UP000699462"/>
    </source>
</evidence>
<dbReference type="Proteomes" id="UP000699462">
    <property type="component" value="Unassembled WGS sequence"/>
</dbReference>
<evidence type="ECO:0000256" key="7">
    <source>
        <dbReference type="ARBA" id="ARBA00023242"/>
    </source>
</evidence>
<dbReference type="Gene3D" id="1.10.10.10">
    <property type="entry name" value="Winged helix-like DNA-binding domain superfamily/Winged helix DNA-binding domain"/>
    <property type="match status" value="1"/>
</dbReference>
<gene>
    <name evidence="10" type="ORF">P879_04894</name>
</gene>
<dbReference type="PROSITE" id="PS00034">
    <property type="entry name" value="PAIRED_1"/>
    <property type="match status" value="1"/>
</dbReference>
<evidence type="ECO:0000259" key="9">
    <source>
        <dbReference type="PROSITE" id="PS51057"/>
    </source>
</evidence>
<feature type="compositionally biased region" description="Basic and acidic residues" evidence="8">
    <location>
        <begin position="68"/>
        <end position="82"/>
    </location>
</feature>
<dbReference type="GO" id="GO:0000978">
    <property type="term" value="F:RNA polymerase II cis-regulatory region sequence-specific DNA binding"/>
    <property type="evidence" value="ECO:0007669"/>
    <property type="project" value="TreeGrafter"/>
</dbReference>
<dbReference type="PRINTS" id="PR00027">
    <property type="entry name" value="PAIREDBOX"/>
</dbReference>
<proteinExistence type="predicted"/>
<reference evidence="10 11" key="1">
    <citation type="submission" date="2019-07" db="EMBL/GenBank/DDBJ databases">
        <title>Annotation for the trematode Paragonimus westermani.</title>
        <authorList>
            <person name="Choi Y.-J."/>
        </authorList>
    </citation>
    <scope>NUCLEOTIDE SEQUENCE [LARGE SCALE GENOMIC DNA]</scope>
    <source>
        <strain evidence="10">180907_Pwestermani</strain>
    </source>
</reference>
<keyword evidence="11" id="KW-1185">Reference proteome</keyword>
<evidence type="ECO:0000256" key="3">
    <source>
        <dbReference type="ARBA" id="ARBA00022724"/>
    </source>
</evidence>
<dbReference type="SUPFAM" id="SSF46689">
    <property type="entry name" value="Homeodomain-like"/>
    <property type="match status" value="1"/>
</dbReference>
<accession>A0A8T0DUQ4</accession>
<protein>
    <recommendedName>
        <fullName evidence="9">Paired domain-containing protein</fullName>
    </recommendedName>
</protein>
<dbReference type="InterPro" id="IPR043565">
    <property type="entry name" value="PAX_fam"/>
</dbReference>
<dbReference type="PROSITE" id="PS51057">
    <property type="entry name" value="PAIRED_2"/>
    <property type="match status" value="1"/>
</dbReference>
<feature type="domain" description="Paired" evidence="9">
    <location>
        <begin position="1"/>
        <end position="121"/>
    </location>
</feature>
<name>A0A8T0DUQ4_9TREM</name>
<evidence type="ECO:0000256" key="5">
    <source>
        <dbReference type="ARBA" id="ARBA00023125"/>
    </source>
</evidence>
<evidence type="ECO:0000256" key="1">
    <source>
        <dbReference type="ARBA" id="ARBA00004123"/>
    </source>
</evidence>
<keyword evidence="7" id="KW-0539">Nucleus</keyword>
<keyword evidence="2" id="KW-0217">Developmental protein</keyword>
<dbReference type="InterPro" id="IPR043182">
    <property type="entry name" value="PAIRED_DNA-bd_dom"/>
</dbReference>
<dbReference type="OrthoDB" id="3225452at2759"/>
<feature type="region of interest" description="Disordered" evidence="8">
    <location>
        <begin position="50"/>
        <end position="82"/>
    </location>
</feature>
<keyword evidence="3" id="KW-0563">Paired box</keyword>
<dbReference type="SMART" id="SM00351">
    <property type="entry name" value="PAX"/>
    <property type="match status" value="1"/>
</dbReference>
<keyword evidence="5" id="KW-0238">DNA-binding</keyword>
<dbReference type="PANTHER" id="PTHR45636">
    <property type="entry name" value="PAIRED BOX PROTEIN PAX-6-RELATED-RELATED"/>
    <property type="match status" value="1"/>
</dbReference>
<evidence type="ECO:0000256" key="6">
    <source>
        <dbReference type="ARBA" id="ARBA00023163"/>
    </source>
</evidence>
<evidence type="ECO:0000256" key="8">
    <source>
        <dbReference type="SAM" id="MobiDB-lite"/>
    </source>
</evidence>
<comment type="caution">
    <text evidence="10">The sequence shown here is derived from an EMBL/GenBank/DDBJ whole genome shotgun (WGS) entry which is preliminary data.</text>
</comment>
<dbReference type="Pfam" id="PF00292">
    <property type="entry name" value="PAX"/>
    <property type="match status" value="1"/>
</dbReference>
<sequence length="237" mass="26751">MFINGRPLPYETRLKIVQLSNSGVRPCDISRQLKVSHGCVSKILQRYNETGSVSPGATGGARKSRGLRHAEKHASVSRWRERRTSTIANQRHFKWDHSVSQMGPSSLMSRSANVDRWIMENSGQKKAEFMDTDGEKNKFSHKEIDQLRSARSANPVTAAIDLSTGQVPTLKSSDLLRSQPTEEKCTFCETSDAVARQTIKLDSKIFTVFTTEQCSFFLYHLRVTLNKSYVMSYSVVK</sequence>
<dbReference type="InterPro" id="IPR009057">
    <property type="entry name" value="Homeodomain-like_sf"/>
</dbReference>
<organism evidence="10 11">
    <name type="scientific">Paragonimus westermani</name>
    <dbReference type="NCBI Taxonomy" id="34504"/>
    <lineage>
        <taxon>Eukaryota</taxon>
        <taxon>Metazoa</taxon>
        <taxon>Spiralia</taxon>
        <taxon>Lophotrochozoa</taxon>
        <taxon>Platyhelminthes</taxon>
        <taxon>Trematoda</taxon>
        <taxon>Digenea</taxon>
        <taxon>Plagiorchiida</taxon>
        <taxon>Troglotremata</taxon>
        <taxon>Troglotrematidae</taxon>
        <taxon>Paragonimus</taxon>
    </lineage>
</organism>
<dbReference type="GO" id="GO:0000981">
    <property type="term" value="F:DNA-binding transcription factor activity, RNA polymerase II-specific"/>
    <property type="evidence" value="ECO:0007669"/>
    <property type="project" value="TreeGrafter"/>
</dbReference>